<proteinExistence type="predicted"/>
<feature type="signal peptide" evidence="1">
    <location>
        <begin position="1"/>
        <end position="20"/>
    </location>
</feature>
<sequence length="151" mass="16434">MQIINTSIIAALCAFSTVRCEEESHRTAAGLRSRINDILGHSTAVINKNNAIVGNNISIVRSNIAATQNDQFHFEQSIEDVIAHNPNEDATTVSNNIISAVAQKTPNTLILSRAKAVVDAARGDRNMLRDRIMDLMTAVMTGEDKVDDMTV</sequence>
<dbReference type="EMBL" id="FR824266">
    <property type="protein sequence ID" value="CCA24089.1"/>
    <property type="molecule type" value="Genomic_DNA"/>
</dbReference>
<protein>
    <submittedName>
        <fullName evidence="2">AlNc14C221G9115 protein</fullName>
    </submittedName>
</protein>
<keyword evidence="1" id="KW-0732">Signal</keyword>
<feature type="chain" id="PRO_5005675356" evidence="1">
    <location>
        <begin position="21"/>
        <end position="151"/>
    </location>
</feature>
<reference evidence="2" key="1">
    <citation type="journal article" date="2011" name="PLoS Biol.">
        <title>Gene gain and loss during evolution of obligate parasitism in the white rust pathogen of Arabidopsis thaliana.</title>
        <authorList>
            <person name="Kemen E."/>
            <person name="Gardiner A."/>
            <person name="Schultz-Larsen T."/>
            <person name="Kemen A.C."/>
            <person name="Balmuth A.L."/>
            <person name="Robert-Seilaniantz A."/>
            <person name="Bailey K."/>
            <person name="Holub E."/>
            <person name="Studholme D.J."/>
            <person name="Maclean D."/>
            <person name="Jones J.D."/>
        </authorList>
    </citation>
    <scope>NUCLEOTIDE SEQUENCE</scope>
</reference>
<gene>
    <name evidence="2" type="primary">AlNc14C221G9115</name>
    <name evidence="2" type="ORF">ALNC14_102330</name>
</gene>
<accession>F0WRX3</accession>
<reference evidence="2" key="2">
    <citation type="submission" date="2011-02" db="EMBL/GenBank/DDBJ databases">
        <authorList>
            <person name="MacLean D."/>
        </authorList>
    </citation>
    <scope>NUCLEOTIDE SEQUENCE</scope>
</reference>
<evidence type="ECO:0000256" key="1">
    <source>
        <dbReference type="SAM" id="SignalP"/>
    </source>
</evidence>
<dbReference type="AlphaFoldDB" id="F0WRX3"/>
<dbReference type="HOGENOM" id="CLU_1734859_0_0_1"/>
<name>F0WRX3_9STRA</name>
<evidence type="ECO:0000313" key="2">
    <source>
        <dbReference type="EMBL" id="CCA24089.1"/>
    </source>
</evidence>
<organism evidence="2">
    <name type="scientific">Albugo laibachii Nc14</name>
    <dbReference type="NCBI Taxonomy" id="890382"/>
    <lineage>
        <taxon>Eukaryota</taxon>
        <taxon>Sar</taxon>
        <taxon>Stramenopiles</taxon>
        <taxon>Oomycota</taxon>
        <taxon>Peronosporomycetes</taxon>
        <taxon>Albuginales</taxon>
        <taxon>Albuginaceae</taxon>
        <taxon>Albugo</taxon>
    </lineage>
</organism>